<dbReference type="OrthoDB" id="414698at2759"/>
<accession>A0A9W7GC44</accession>
<dbReference type="Gene3D" id="1.20.58.320">
    <property type="entry name" value="TPR-like"/>
    <property type="match status" value="1"/>
</dbReference>
<dbReference type="Proteomes" id="UP001165065">
    <property type="component" value="Unassembled WGS sequence"/>
</dbReference>
<comment type="caution">
    <text evidence="1">The sequence shown here is derived from an EMBL/GenBank/DDBJ whole genome shotgun (WGS) entry which is preliminary data.</text>
</comment>
<dbReference type="Gene3D" id="1.25.40.10">
    <property type="entry name" value="Tetratricopeptide repeat domain"/>
    <property type="match status" value="1"/>
</dbReference>
<keyword evidence="2" id="KW-1185">Reference proteome</keyword>
<evidence type="ECO:0008006" key="3">
    <source>
        <dbReference type="Google" id="ProtNLM"/>
    </source>
</evidence>
<dbReference type="InterPro" id="IPR010323">
    <property type="entry name" value="DUF924"/>
</dbReference>
<dbReference type="EMBL" id="BRYA01000109">
    <property type="protein sequence ID" value="GMI39730.1"/>
    <property type="molecule type" value="Genomic_DNA"/>
</dbReference>
<dbReference type="InterPro" id="IPR011990">
    <property type="entry name" value="TPR-like_helical_dom_sf"/>
</dbReference>
<protein>
    <recommendedName>
        <fullName evidence="3">DUF924-domain-containing protein</fullName>
    </recommendedName>
</protein>
<name>A0A9W7GC44_9STRA</name>
<sequence>MLSSSSPEDVLNFWFGEGVFGTDKMKDPSSTSAKMPLWFGMNSDYTPASSSLRSSLDSSCKTFSPLIRHFGKSLPPPSPVWETPLGLYARMILCDQMSRNAFRNTPEAFLYDVEGITCARAIVEVGAHLLPENESLSYFMFLMTPGQHSEDVKDHDMNLALIQHCKKVFGEGNDMVKRLEGYVVEHEQLCRRFGRYPWRNEALGRENTKEEEEWLADYDNLPSFAKSQMKER</sequence>
<gene>
    <name evidence="1" type="ORF">TrCOL_g3309</name>
</gene>
<dbReference type="SUPFAM" id="SSF48452">
    <property type="entry name" value="TPR-like"/>
    <property type="match status" value="1"/>
</dbReference>
<dbReference type="Pfam" id="PF06041">
    <property type="entry name" value="DUF924"/>
    <property type="match status" value="1"/>
</dbReference>
<proteinExistence type="predicted"/>
<evidence type="ECO:0000313" key="2">
    <source>
        <dbReference type="Proteomes" id="UP001165065"/>
    </source>
</evidence>
<evidence type="ECO:0000313" key="1">
    <source>
        <dbReference type="EMBL" id="GMI39730.1"/>
    </source>
</evidence>
<dbReference type="AlphaFoldDB" id="A0A9W7GC44"/>
<organism evidence="1 2">
    <name type="scientific">Triparma columacea</name>
    <dbReference type="NCBI Taxonomy" id="722753"/>
    <lineage>
        <taxon>Eukaryota</taxon>
        <taxon>Sar</taxon>
        <taxon>Stramenopiles</taxon>
        <taxon>Ochrophyta</taxon>
        <taxon>Bolidophyceae</taxon>
        <taxon>Parmales</taxon>
        <taxon>Triparmaceae</taxon>
        <taxon>Triparma</taxon>
    </lineage>
</organism>
<reference evidence="2" key="1">
    <citation type="journal article" date="2023" name="Commun. Biol.">
        <title>Genome analysis of Parmales, the sister group of diatoms, reveals the evolutionary specialization of diatoms from phago-mixotrophs to photoautotrophs.</title>
        <authorList>
            <person name="Ban H."/>
            <person name="Sato S."/>
            <person name="Yoshikawa S."/>
            <person name="Yamada K."/>
            <person name="Nakamura Y."/>
            <person name="Ichinomiya M."/>
            <person name="Sato N."/>
            <person name="Blanc-Mathieu R."/>
            <person name="Endo H."/>
            <person name="Kuwata A."/>
            <person name="Ogata H."/>
        </authorList>
    </citation>
    <scope>NUCLEOTIDE SEQUENCE [LARGE SCALE GENOMIC DNA]</scope>
</reference>